<name>A0A558B8J3_9GAMM</name>
<organism evidence="1 2">
    <name type="scientific">Marinobacter vinifirmus</name>
    <dbReference type="NCBI Taxonomy" id="355591"/>
    <lineage>
        <taxon>Bacteria</taxon>
        <taxon>Pseudomonadati</taxon>
        <taxon>Pseudomonadota</taxon>
        <taxon>Gammaproteobacteria</taxon>
        <taxon>Pseudomonadales</taxon>
        <taxon>Marinobacteraceae</taxon>
        <taxon>Marinobacter</taxon>
    </lineage>
</organism>
<dbReference type="AlphaFoldDB" id="A0A558B8J3"/>
<sequence length="87" mass="9751">MSTNKHYDIEYQWDGYDEFEPIKPAPQSRVAQSKTKAWSAIQAFNGVTTIIKREDGEVVAVPGRAEIVGTYDPSVPIKQFRSDCDAT</sequence>
<gene>
    <name evidence="1" type="ORF">FHK81_10665</name>
</gene>
<dbReference type="EMBL" id="VMRX01000028">
    <property type="protein sequence ID" value="TVT32831.1"/>
    <property type="molecule type" value="Genomic_DNA"/>
</dbReference>
<comment type="caution">
    <text evidence="1">The sequence shown here is derived from an EMBL/GenBank/DDBJ whole genome shotgun (WGS) entry which is preliminary data.</text>
</comment>
<proteinExistence type="predicted"/>
<dbReference type="Proteomes" id="UP000319142">
    <property type="component" value="Unassembled WGS sequence"/>
</dbReference>
<reference evidence="1 2" key="1">
    <citation type="submission" date="2019-07" db="EMBL/GenBank/DDBJ databases">
        <title>The pathways for chlorine oxyanion respiration interact through the shared metabolite chlorate.</title>
        <authorList>
            <person name="Barnum T.P."/>
            <person name="Cheng Y."/>
            <person name="Hill K.A."/>
            <person name="Lucas L.N."/>
            <person name="Carlson H.K."/>
            <person name="Coates J.D."/>
        </authorList>
    </citation>
    <scope>NUCLEOTIDE SEQUENCE [LARGE SCALE GENOMIC DNA]</scope>
    <source>
        <strain evidence="1">UCB</strain>
    </source>
</reference>
<dbReference type="RefSeq" id="WP_273133751.1">
    <property type="nucleotide sequence ID" value="NZ_VMRX01000028.1"/>
</dbReference>
<protein>
    <submittedName>
        <fullName evidence="1">Uncharacterized protein</fullName>
    </submittedName>
</protein>
<evidence type="ECO:0000313" key="1">
    <source>
        <dbReference type="EMBL" id="TVT32831.1"/>
    </source>
</evidence>
<accession>A0A558B8J3</accession>
<evidence type="ECO:0000313" key="2">
    <source>
        <dbReference type="Proteomes" id="UP000319142"/>
    </source>
</evidence>